<dbReference type="RefSeq" id="WP_109738038.1">
    <property type="nucleotide sequence ID" value="NZ_PPEG02000002.1"/>
</dbReference>
<name>A0A316WSH5_9FLAO</name>
<dbReference type="InterPro" id="IPR018060">
    <property type="entry name" value="HTH_AraC"/>
</dbReference>
<comment type="caution">
    <text evidence="2">The sequence shown here is derived from an EMBL/GenBank/DDBJ whole genome shotgun (WGS) entry which is preliminary data.</text>
</comment>
<dbReference type="EMBL" id="PPEG02000002">
    <property type="protein sequence ID" value="PWN64145.1"/>
    <property type="molecule type" value="Genomic_DNA"/>
</dbReference>
<sequence>MNIFLLSLINKRIEGVMTRFSQLSVKLSLLSPNHYELLAKLTKKVIDTYIRFFQCVHIVPKEYEYVENAIVKRFNLSDLNLEKLKGIDKELIDLTTVYASTSMIPVNLHLHRSGKIFLYTGIGILESSSHSVVFFLYELSIPASSIHHSPSTLYYLEAALHQVHHDEPSKSKPLRKLAADYGKNYNQFQKDCKEYFGDTFHRFHNKMKMLNVFEDMLFTSYSLKEIAYRNDFSNYNSMYFLFGRKYGFPLHSIPRLLTVI</sequence>
<evidence type="ECO:0000313" key="2">
    <source>
        <dbReference type="EMBL" id="PWN64145.1"/>
    </source>
</evidence>
<dbReference type="GO" id="GO:0043565">
    <property type="term" value="F:sequence-specific DNA binding"/>
    <property type="evidence" value="ECO:0007669"/>
    <property type="project" value="InterPro"/>
</dbReference>
<accession>A0A316WSH5</accession>
<dbReference type="AlphaFoldDB" id="A0A316WSH5"/>
<proteinExistence type="predicted"/>
<gene>
    <name evidence="2" type="ORF">C1634_006005</name>
</gene>
<reference evidence="2 3" key="1">
    <citation type="submission" date="2018-04" db="EMBL/GenBank/DDBJ databases">
        <title>Chryseobacterium oncorhynchi 701B-08T from rainbow trout, and Chryseobacterium viscerum 687B-08T from diseased fish.</title>
        <authorList>
            <person name="Jeong J.-J."/>
            <person name="Lee Y.J."/>
            <person name="Pathiraja D."/>
            <person name="Park B."/>
            <person name="Choi I.-G."/>
            <person name="Kim K.D."/>
        </authorList>
    </citation>
    <scope>NUCLEOTIDE SEQUENCE [LARGE SCALE GENOMIC DNA]</scope>
    <source>
        <strain evidence="2 3">687B-08</strain>
    </source>
</reference>
<protein>
    <recommendedName>
        <fullName evidence="1">HTH araC/xylS-type domain-containing protein</fullName>
    </recommendedName>
</protein>
<dbReference type="Gene3D" id="1.10.10.60">
    <property type="entry name" value="Homeodomain-like"/>
    <property type="match status" value="1"/>
</dbReference>
<evidence type="ECO:0000313" key="3">
    <source>
        <dbReference type="Proteomes" id="UP000236413"/>
    </source>
</evidence>
<dbReference type="Proteomes" id="UP000236413">
    <property type="component" value="Unassembled WGS sequence"/>
</dbReference>
<dbReference type="Pfam" id="PF12833">
    <property type="entry name" value="HTH_18"/>
    <property type="match status" value="1"/>
</dbReference>
<dbReference type="PROSITE" id="PS01124">
    <property type="entry name" value="HTH_ARAC_FAMILY_2"/>
    <property type="match status" value="1"/>
</dbReference>
<evidence type="ECO:0000259" key="1">
    <source>
        <dbReference type="PROSITE" id="PS01124"/>
    </source>
</evidence>
<dbReference type="GO" id="GO:0003700">
    <property type="term" value="F:DNA-binding transcription factor activity"/>
    <property type="evidence" value="ECO:0007669"/>
    <property type="project" value="InterPro"/>
</dbReference>
<feature type="domain" description="HTH araC/xylS-type" evidence="1">
    <location>
        <begin position="157"/>
        <end position="247"/>
    </location>
</feature>
<organism evidence="2 3">
    <name type="scientific">Chryseobacterium viscerum</name>
    <dbReference type="NCBI Taxonomy" id="1037377"/>
    <lineage>
        <taxon>Bacteria</taxon>
        <taxon>Pseudomonadati</taxon>
        <taxon>Bacteroidota</taxon>
        <taxon>Flavobacteriia</taxon>
        <taxon>Flavobacteriales</taxon>
        <taxon>Weeksellaceae</taxon>
        <taxon>Chryseobacterium group</taxon>
        <taxon>Chryseobacterium</taxon>
    </lineage>
</organism>